<keyword evidence="14" id="KW-1185">Reference proteome</keyword>
<dbReference type="Proteomes" id="UP000659654">
    <property type="component" value="Unassembled WGS sequence"/>
</dbReference>
<comment type="similarity">
    <text evidence="11">Belongs to the arginase family.</text>
</comment>
<reference evidence="12" key="2">
    <citation type="submission" date="2020-09" db="EMBL/GenBank/DDBJ databases">
        <authorList>
            <person name="Kikuchi T."/>
        </authorList>
    </citation>
    <scope>NUCLEOTIDE SEQUENCE</scope>
    <source>
        <strain evidence="12">Ka4C1</strain>
    </source>
</reference>
<evidence type="ECO:0000256" key="9">
    <source>
        <dbReference type="ARBA" id="ARBA00023211"/>
    </source>
</evidence>
<dbReference type="AlphaFoldDB" id="A0A1I7SM25"/>
<evidence type="ECO:0000313" key="13">
    <source>
        <dbReference type="Proteomes" id="UP000095284"/>
    </source>
</evidence>
<keyword evidence="8" id="KW-0378">Hydrolase</keyword>
<dbReference type="GO" id="GO:0004053">
    <property type="term" value="F:arginase activity"/>
    <property type="evidence" value="ECO:0007669"/>
    <property type="project" value="UniProtKB-EC"/>
</dbReference>
<dbReference type="GO" id="GO:0000050">
    <property type="term" value="P:urea cycle"/>
    <property type="evidence" value="ECO:0007669"/>
    <property type="project" value="UniProtKB-KW"/>
</dbReference>
<evidence type="ECO:0000256" key="4">
    <source>
        <dbReference type="ARBA" id="ARBA00018123"/>
    </source>
</evidence>
<dbReference type="Proteomes" id="UP000095284">
    <property type="component" value="Unplaced"/>
</dbReference>
<dbReference type="OrthoDB" id="9992747at2759"/>
<evidence type="ECO:0000256" key="7">
    <source>
        <dbReference type="ARBA" id="ARBA00022723"/>
    </source>
</evidence>
<dbReference type="SMR" id="A0A1I7SM25"/>
<dbReference type="InterPro" id="IPR006035">
    <property type="entry name" value="Ureohydrolase"/>
</dbReference>
<keyword evidence="7" id="KW-0479">Metal-binding</keyword>
<proteinExistence type="inferred from homology"/>
<keyword evidence="6" id="KW-0056">Arginine metabolism</keyword>
<dbReference type="PANTHER" id="PTHR43782">
    <property type="entry name" value="ARGINASE"/>
    <property type="match status" value="1"/>
</dbReference>
<accession>A0A1I7SM25</accession>
<dbReference type="Proteomes" id="UP000582659">
    <property type="component" value="Unassembled WGS sequence"/>
</dbReference>
<dbReference type="InterPro" id="IPR014033">
    <property type="entry name" value="Arginase"/>
</dbReference>
<comment type="cofactor">
    <cofactor evidence="1">
        <name>Mn(2+)</name>
        <dbReference type="ChEBI" id="CHEBI:29035"/>
    </cofactor>
</comment>
<comment type="pathway">
    <text evidence="2">Nitrogen metabolism; urea cycle; L-ornithine and urea from L-arginine: step 1/1.</text>
</comment>
<dbReference type="EMBL" id="CAJFCV020000006">
    <property type="protein sequence ID" value="CAG9129973.1"/>
    <property type="molecule type" value="Genomic_DNA"/>
</dbReference>
<name>A0A1I7SM25_BURXY</name>
<organism evidence="13 15">
    <name type="scientific">Bursaphelenchus xylophilus</name>
    <name type="common">Pinewood nematode worm</name>
    <name type="synonym">Aphelenchoides xylophilus</name>
    <dbReference type="NCBI Taxonomy" id="6326"/>
    <lineage>
        <taxon>Eukaryota</taxon>
        <taxon>Metazoa</taxon>
        <taxon>Ecdysozoa</taxon>
        <taxon>Nematoda</taxon>
        <taxon>Chromadorea</taxon>
        <taxon>Rhabditida</taxon>
        <taxon>Tylenchina</taxon>
        <taxon>Tylenchomorpha</taxon>
        <taxon>Aphelenchoidea</taxon>
        <taxon>Aphelenchoididae</taxon>
        <taxon>Bursaphelenchus</taxon>
    </lineage>
</organism>
<evidence type="ECO:0000256" key="3">
    <source>
        <dbReference type="ARBA" id="ARBA00012168"/>
    </source>
</evidence>
<dbReference type="Gene3D" id="3.40.800.10">
    <property type="entry name" value="Ureohydrolase domain"/>
    <property type="match status" value="1"/>
</dbReference>
<evidence type="ECO:0000313" key="12">
    <source>
        <dbReference type="EMBL" id="CAD5234284.1"/>
    </source>
</evidence>
<dbReference type="Pfam" id="PF00491">
    <property type="entry name" value="Arginase"/>
    <property type="match status" value="1"/>
</dbReference>
<protein>
    <recommendedName>
        <fullName evidence="4">Arginase</fullName>
        <ecNumber evidence="3">3.5.3.1</ecNumber>
    </recommendedName>
</protein>
<evidence type="ECO:0000256" key="5">
    <source>
        <dbReference type="ARBA" id="ARBA00022436"/>
    </source>
</evidence>
<dbReference type="GO" id="GO:0006525">
    <property type="term" value="P:arginine metabolic process"/>
    <property type="evidence" value="ECO:0007669"/>
    <property type="project" value="UniProtKB-KW"/>
</dbReference>
<dbReference type="GO" id="GO:0005829">
    <property type="term" value="C:cytosol"/>
    <property type="evidence" value="ECO:0007669"/>
    <property type="project" value="TreeGrafter"/>
</dbReference>
<keyword evidence="9" id="KW-0464">Manganese</keyword>
<evidence type="ECO:0000256" key="8">
    <source>
        <dbReference type="ARBA" id="ARBA00022801"/>
    </source>
</evidence>
<dbReference type="EMBL" id="CAJFDI010000006">
    <property type="protein sequence ID" value="CAD5234284.1"/>
    <property type="molecule type" value="Genomic_DNA"/>
</dbReference>
<dbReference type="PRINTS" id="PR00116">
    <property type="entry name" value="ARGINASE"/>
</dbReference>
<dbReference type="GO" id="GO:0005634">
    <property type="term" value="C:nucleus"/>
    <property type="evidence" value="ECO:0007669"/>
    <property type="project" value="TreeGrafter"/>
</dbReference>
<dbReference type="PANTHER" id="PTHR43782:SF3">
    <property type="entry name" value="ARGINASE"/>
    <property type="match status" value="1"/>
</dbReference>
<dbReference type="PROSITE" id="PS51409">
    <property type="entry name" value="ARGINASE_2"/>
    <property type="match status" value="1"/>
</dbReference>
<evidence type="ECO:0000256" key="6">
    <source>
        <dbReference type="ARBA" id="ARBA00022503"/>
    </source>
</evidence>
<evidence type="ECO:0000256" key="1">
    <source>
        <dbReference type="ARBA" id="ARBA00001936"/>
    </source>
</evidence>
<dbReference type="GO" id="GO:0030145">
    <property type="term" value="F:manganese ion binding"/>
    <property type="evidence" value="ECO:0007669"/>
    <property type="project" value="TreeGrafter"/>
</dbReference>
<reference evidence="15" key="1">
    <citation type="submission" date="2016-11" db="UniProtKB">
        <authorList>
            <consortium name="WormBaseParasite"/>
        </authorList>
    </citation>
    <scope>IDENTIFICATION</scope>
</reference>
<dbReference type="eggNOG" id="KOG2965">
    <property type="taxonomic scope" value="Eukaryota"/>
</dbReference>
<dbReference type="WBParaSite" id="BXY_1410900.1">
    <property type="protein sequence ID" value="BXY_1410900.1"/>
    <property type="gene ID" value="BXY_1410900"/>
</dbReference>
<comment type="catalytic activity">
    <reaction evidence="10">
        <text>L-arginine + H2O = urea + L-ornithine</text>
        <dbReference type="Rhea" id="RHEA:20569"/>
        <dbReference type="ChEBI" id="CHEBI:15377"/>
        <dbReference type="ChEBI" id="CHEBI:16199"/>
        <dbReference type="ChEBI" id="CHEBI:32682"/>
        <dbReference type="ChEBI" id="CHEBI:46911"/>
        <dbReference type="EC" id="3.5.3.1"/>
    </reaction>
</comment>
<evidence type="ECO:0000256" key="10">
    <source>
        <dbReference type="ARBA" id="ARBA00047391"/>
    </source>
</evidence>
<evidence type="ECO:0000256" key="11">
    <source>
        <dbReference type="PROSITE-ProRule" id="PRU00742"/>
    </source>
</evidence>
<dbReference type="SUPFAM" id="SSF52768">
    <property type="entry name" value="Arginase/deacetylase"/>
    <property type="match status" value="1"/>
</dbReference>
<gene>
    <name evidence="12" type="ORF">BXYJ_LOCUS14375</name>
</gene>
<evidence type="ECO:0000313" key="15">
    <source>
        <dbReference type="WBParaSite" id="BXY_1410900.1"/>
    </source>
</evidence>
<dbReference type="EC" id="3.5.3.1" evidence="3"/>
<dbReference type="CDD" id="cd09989">
    <property type="entry name" value="Arginase"/>
    <property type="match status" value="1"/>
</dbReference>
<dbReference type="InterPro" id="IPR023696">
    <property type="entry name" value="Ureohydrolase_dom_sf"/>
</dbReference>
<sequence>MKLTVYRLASKYVNAIGLANGHGGRHLGCENNLNVLTRSNFLNNSRVSLKWHSIIEENISGRQSDALHGVLQNSRALSGAVSAVLRQDDQNELLVIGGDHSCAIGTWSGVAAAYRPYGDIGLIWVDAHMDAHTIESSPTKNIHGTPVAHLLGFGNELLRTVGDIYPKIKPQNLCLVGIRSFETEEQELLNRLGVRIFYDSEVQRRGIEQCMKEATELVSRDTHGFGMSIDLDGFRIKDAPAVGTPEPGGIVASEFLDFLRDTQLNGLIATEIVEFMPHKDDIWKRSERLVTDIIESVYLPRISEEFTDSELEKRQYSA</sequence>
<keyword evidence="5" id="KW-0835">Urea cycle</keyword>
<evidence type="ECO:0000313" key="14">
    <source>
        <dbReference type="Proteomes" id="UP000659654"/>
    </source>
</evidence>
<evidence type="ECO:0000256" key="2">
    <source>
        <dbReference type="ARBA" id="ARBA00005098"/>
    </source>
</evidence>